<dbReference type="SUPFAM" id="SSF56112">
    <property type="entry name" value="Protein kinase-like (PK-like)"/>
    <property type="match status" value="1"/>
</dbReference>
<protein>
    <submittedName>
        <fullName evidence="6">Aste57867_17171 protein</fullName>
    </submittedName>
</protein>
<dbReference type="Proteomes" id="UP000332933">
    <property type="component" value="Unassembled WGS sequence"/>
</dbReference>
<evidence type="ECO:0000256" key="3">
    <source>
        <dbReference type="SAM" id="MobiDB-lite"/>
    </source>
</evidence>
<dbReference type="Gene3D" id="1.10.510.10">
    <property type="entry name" value="Transferase(Phosphotransferase) domain 1"/>
    <property type="match status" value="1"/>
</dbReference>
<dbReference type="Gene3D" id="3.30.200.20">
    <property type="entry name" value="Phosphorylase Kinase, domain 1"/>
    <property type="match status" value="1"/>
</dbReference>
<reference evidence="5" key="2">
    <citation type="submission" date="2019-06" db="EMBL/GenBank/DDBJ databases">
        <title>Genomics analysis of Aphanomyces spp. identifies a new class of oomycete effector associated with host adaptation.</title>
        <authorList>
            <person name="Gaulin E."/>
        </authorList>
    </citation>
    <scope>NUCLEOTIDE SEQUENCE</scope>
    <source>
        <strain evidence="5">CBS 578.67</strain>
    </source>
</reference>
<keyword evidence="7" id="KW-1185">Reference proteome</keyword>
<keyword evidence="1" id="KW-0547">Nucleotide-binding</keyword>
<dbReference type="GO" id="GO:0005524">
    <property type="term" value="F:ATP binding"/>
    <property type="evidence" value="ECO:0007669"/>
    <property type="project" value="UniProtKB-KW"/>
</dbReference>
<evidence type="ECO:0000313" key="7">
    <source>
        <dbReference type="Proteomes" id="UP000332933"/>
    </source>
</evidence>
<dbReference type="InterPro" id="IPR011009">
    <property type="entry name" value="Kinase-like_dom_sf"/>
</dbReference>
<reference evidence="6 7" key="1">
    <citation type="submission" date="2019-03" db="EMBL/GenBank/DDBJ databases">
        <authorList>
            <person name="Gaulin E."/>
            <person name="Dumas B."/>
        </authorList>
    </citation>
    <scope>NUCLEOTIDE SEQUENCE [LARGE SCALE GENOMIC DNA]</scope>
    <source>
        <strain evidence="6">CBS 568.67</strain>
    </source>
</reference>
<evidence type="ECO:0000313" key="5">
    <source>
        <dbReference type="EMBL" id="KAF0691641.1"/>
    </source>
</evidence>
<evidence type="ECO:0000259" key="4">
    <source>
        <dbReference type="PROSITE" id="PS50011"/>
    </source>
</evidence>
<dbReference type="EMBL" id="VJMH01006049">
    <property type="protein sequence ID" value="KAF0691641.1"/>
    <property type="molecule type" value="Genomic_DNA"/>
</dbReference>
<evidence type="ECO:0000256" key="2">
    <source>
        <dbReference type="ARBA" id="ARBA00022840"/>
    </source>
</evidence>
<dbReference type="GO" id="GO:0004672">
    <property type="term" value="F:protein kinase activity"/>
    <property type="evidence" value="ECO:0007669"/>
    <property type="project" value="InterPro"/>
</dbReference>
<accession>A0A485L786</accession>
<dbReference type="PANTHER" id="PTHR24347">
    <property type="entry name" value="SERINE/THREONINE-PROTEIN KINASE"/>
    <property type="match status" value="1"/>
</dbReference>
<dbReference type="EMBL" id="CAADRA010006070">
    <property type="protein sequence ID" value="VFT93928.1"/>
    <property type="molecule type" value="Genomic_DNA"/>
</dbReference>
<feature type="domain" description="Protein kinase" evidence="4">
    <location>
        <begin position="47"/>
        <end position="317"/>
    </location>
</feature>
<evidence type="ECO:0000313" key="6">
    <source>
        <dbReference type="EMBL" id="VFT93928.1"/>
    </source>
</evidence>
<organism evidence="6 7">
    <name type="scientific">Aphanomyces stellatus</name>
    <dbReference type="NCBI Taxonomy" id="120398"/>
    <lineage>
        <taxon>Eukaryota</taxon>
        <taxon>Sar</taxon>
        <taxon>Stramenopiles</taxon>
        <taxon>Oomycota</taxon>
        <taxon>Saprolegniomycetes</taxon>
        <taxon>Saprolegniales</taxon>
        <taxon>Verrucalvaceae</taxon>
        <taxon>Aphanomyces</taxon>
    </lineage>
</organism>
<proteinExistence type="predicted"/>
<name>A0A485L786_9STRA</name>
<sequence length="376" mass="41998">MGCVKSKCPCVSRAAKANDSGYPMTSPASSAVQTPDEPKPSFRSLYDLSYDKLGEGASTTVFAATHKETYVRVAVKCFAKAEMQLEDEDDLCREVDILRGLSHPDIIRFVDFFDEPNYYFLVTELVEGGELFDRLVQKEVYSERDAQQLVRALLGVVQYLHQRNIVHQDLKVHVMLTCQDETTHSLENILLVTSDDDTTIKLCDFGFAQYDTDNQLSQKWGSPDYLAPEIITQPTYGRQVDIWSAGVITFILLSGCAPFVGDTNAELLAAIQLGKIHFQPEYWHDVSPAAQSFVRRMLVVDPNERATVDDLLQDPWLARPASSASFKSTIEELRRLNARKKFKSAVKTVQAAVAFRASLHGRPTALSEATTDTSDV</sequence>
<feature type="region of interest" description="Disordered" evidence="3">
    <location>
        <begin position="16"/>
        <end position="39"/>
    </location>
</feature>
<evidence type="ECO:0000256" key="1">
    <source>
        <dbReference type="ARBA" id="ARBA00022741"/>
    </source>
</evidence>
<dbReference type="CDD" id="cd05117">
    <property type="entry name" value="STKc_CAMK"/>
    <property type="match status" value="1"/>
</dbReference>
<dbReference type="FunFam" id="1.10.510.10:FF:000571">
    <property type="entry name" value="Maternal embryonic leucine zipper kinase"/>
    <property type="match status" value="1"/>
</dbReference>
<dbReference type="PROSITE" id="PS50011">
    <property type="entry name" value="PROTEIN_KINASE_DOM"/>
    <property type="match status" value="1"/>
</dbReference>
<dbReference type="InterPro" id="IPR000719">
    <property type="entry name" value="Prot_kinase_dom"/>
</dbReference>
<dbReference type="OrthoDB" id="40902at2759"/>
<gene>
    <name evidence="6" type="primary">Aste57867_17171</name>
    <name evidence="5" type="ORF">As57867_017112</name>
    <name evidence="6" type="ORF">ASTE57867_17171</name>
</gene>
<dbReference type="AlphaFoldDB" id="A0A485L786"/>
<keyword evidence="2" id="KW-0067">ATP-binding</keyword>
<dbReference type="Pfam" id="PF00069">
    <property type="entry name" value="Pkinase"/>
    <property type="match status" value="1"/>
</dbReference>